<feature type="signal peptide" evidence="1">
    <location>
        <begin position="1"/>
        <end position="24"/>
    </location>
</feature>
<protein>
    <submittedName>
        <fullName evidence="2">Uncharacterized protein</fullName>
    </submittedName>
</protein>
<evidence type="ECO:0000256" key="1">
    <source>
        <dbReference type="SAM" id="SignalP"/>
    </source>
</evidence>
<evidence type="ECO:0000313" key="3">
    <source>
        <dbReference type="Proteomes" id="UP000199377"/>
    </source>
</evidence>
<dbReference type="OrthoDB" id="10003415at2"/>
<dbReference type="Proteomes" id="UP000199377">
    <property type="component" value="Unassembled WGS sequence"/>
</dbReference>
<sequence>MFRSARMASALLLALALVACTAPAPTPTPTPLTTAERNVLGQLLLAPNSTGAMMRVMREEYPAEAEALTRDMIAIERSDRTDAEKRAVAAELGREYRLRHADGLLQANDESLRAYLTSQQAVIEALADDPATCRRYLFGGFGALTPEAKERVDPLYAETLRAQTSAMAQGERAPVGRRMEEDAGVAAAAKAIFADFSTAEMAALKNEGSDAQVCAAFRRFTVRLLEDERPGADSLRALTAWNAAQS</sequence>
<dbReference type="STRING" id="1114924.SAMN05216258_105334"/>
<organism evidence="2 3">
    <name type="scientific">Albimonas pacifica</name>
    <dbReference type="NCBI Taxonomy" id="1114924"/>
    <lineage>
        <taxon>Bacteria</taxon>
        <taxon>Pseudomonadati</taxon>
        <taxon>Pseudomonadota</taxon>
        <taxon>Alphaproteobacteria</taxon>
        <taxon>Rhodobacterales</taxon>
        <taxon>Paracoccaceae</taxon>
        <taxon>Albimonas</taxon>
    </lineage>
</organism>
<keyword evidence="1" id="KW-0732">Signal</keyword>
<name>A0A1I3GTN0_9RHOB</name>
<gene>
    <name evidence="2" type="ORF">SAMN05216258_105334</name>
</gene>
<proteinExistence type="predicted"/>
<evidence type="ECO:0000313" key="2">
    <source>
        <dbReference type="EMBL" id="SFI26794.1"/>
    </source>
</evidence>
<reference evidence="2 3" key="1">
    <citation type="submission" date="2016-10" db="EMBL/GenBank/DDBJ databases">
        <authorList>
            <person name="de Groot N.N."/>
        </authorList>
    </citation>
    <scope>NUCLEOTIDE SEQUENCE [LARGE SCALE GENOMIC DNA]</scope>
    <source>
        <strain evidence="2 3">CGMCC 1.11030</strain>
    </source>
</reference>
<dbReference type="EMBL" id="FOQH01000005">
    <property type="protein sequence ID" value="SFI26794.1"/>
    <property type="molecule type" value="Genomic_DNA"/>
</dbReference>
<keyword evidence="3" id="KW-1185">Reference proteome</keyword>
<feature type="chain" id="PRO_5011583751" evidence="1">
    <location>
        <begin position="25"/>
        <end position="246"/>
    </location>
</feature>
<dbReference type="AlphaFoldDB" id="A0A1I3GTN0"/>
<accession>A0A1I3GTN0</accession>
<dbReference type="RefSeq" id="WP_143103320.1">
    <property type="nucleotide sequence ID" value="NZ_FOQH01000005.1"/>
</dbReference>
<dbReference type="PROSITE" id="PS51257">
    <property type="entry name" value="PROKAR_LIPOPROTEIN"/>
    <property type="match status" value="1"/>
</dbReference>